<reference evidence="1" key="1">
    <citation type="submission" date="2023-07" db="EMBL/GenBank/DDBJ databases">
        <title>Bacterial whole genome sequence for Sphingobium sp. HBC34.</title>
        <authorList>
            <person name="Le V."/>
            <person name="Ko S.-R."/>
            <person name="Ahn C.-Y."/>
            <person name="Oh H.-M."/>
        </authorList>
    </citation>
    <scope>NUCLEOTIDE SEQUENCE</scope>
    <source>
        <strain evidence="1">HBC34</strain>
    </source>
</reference>
<evidence type="ECO:0000313" key="2">
    <source>
        <dbReference type="Proteomes" id="UP001176471"/>
    </source>
</evidence>
<accession>A0ABT8ZHC9</accession>
<comment type="caution">
    <text evidence="1">The sequence shown here is derived from an EMBL/GenBank/DDBJ whole genome shotgun (WGS) entry which is preliminary data.</text>
</comment>
<dbReference type="Proteomes" id="UP001176471">
    <property type="component" value="Unassembled WGS sequence"/>
</dbReference>
<proteinExistence type="predicted"/>
<name>A0ABT8ZHC9_9SPHN</name>
<keyword evidence="2" id="KW-1185">Reference proteome</keyword>
<dbReference type="RefSeq" id="WP_304534457.1">
    <property type="nucleotide sequence ID" value="NZ_JAUQOM010000001.1"/>
</dbReference>
<gene>
    <name evidence="1" type="ORF">Q4610_02660</name>
</gene>
<dbReference type="EMBL" id="JAUQOM010000001">
    <property type="protein sequence ID" value="MDO7833937.1"/>
    <property type="molecule type" value="Genomic_DNA"/>
</dbReference>
<evidence type="ECO:0000313" key="1">
    <source>
        <dbReference type="EMBL" id="MDO7833937.1"/>
    </source>
</evidence>
<protein>
    <submittedName>
        <fullName evidence="1">Uncharacterized protein</fullName>
    </submittedName>
</protein>
<organism evidence="1 2">
    <name type="scientific">Sphingobium cyanobacteriorum</name>
    <dbReference type="NCBI Taxonomy" id="3063954"/>
    <lineage>
        <taxon>Bacteria</taxon>
        <taxon>Pseudomonadati</taxon>
        <taxon>Pseudomonadota</taxon>
        <taxon>Alphaproteobacteria</taxon>
        <taxon>Sphingomonadales</taxon>
        <taxon>Sphingomonadaceae</taxon>
        <taxon>Sphingobium</taxon>
    </lineage>
</organism>
<sequence>MSQQRDLRPDEAIAYAHADFPNAGKAGGCRNLGISRRYGYPLKQGGSDEAGTRYRLIVGWTDYPPLKDPCGFGRFDARDMATIVAVGPKGASLVGAHHHNQWFLTLGGQAAQKGRRGTARFMDSWAFPGQVPALGQTGWSNFTRKTLKSDTPAFPTQSLQADTNARQLRPTLQIWKHIRFQYGSAAMPSATLDTLLHIPFTSASEGGPGAARGSEHIYLTRELGYVTRWENWARDDAPRDVLGLAKRAYATATCSKPGAIEGRVAPNLRMGPVVDDKASGLYRQQVTGTTVDGRTETHMWYMIGCHDFTNVQPTPALTPERLVGENTFGSPFMAQFR</sequence>